<gene>
    <name evidence="1" type="ORF">L1987_19947</name>
</gene>
<protein>
    <submittedName>
        <fullName evidence="1">Uncharacterized protein</fullName>
    </submittedName>
</protein>
<name>A0ACB9ISJ0_9ASTR</name>
<keyword evidence="2" id="KW-1185">Reference proteome</keyword>
<sequence>MVMVVVLLTAIVKLKDNNGHGRLLRLVKLGEVAQKISFIVFLNYLWRTKNQLTRRSTLKMHASPSVLELGSSIRDV</sequence>
<organism evidence="1 2">
    <name type="scientific">Smallanthus sonchifolius</name>
    <dbReference type="NCBI Taxonomy" id="185202"/>
    <lineage>
        <taxon>Eukaryota</taxon>
        <taxon>Viridiplantae</taxon>
        <taxon>Streptophyta</taxon>
        <taxon>Embryophyta</taxon>
        <taxon>Tracheophyta</taxon>
        <taxon>Spermatophyta</taxon>
        <taxon>Magnoliopsida</taxon>
        <taxon>eudicotyledons</taxon>
        <taxon>Gunneridae</taxon>
        <taxon>Pentapetalae</taxon>
        <taxon>asterids</taxon>
        <taxon>campanulids</taxon>
        <taxon>Asterales</taxon>
        <taxon>Asteraceae</taxon>
        <taxon>Asteroideae</taxon>
        <taxon>Heliantheae alliance</taxon>
        <taxon>Millerieae</taxon>
        <taxon>Smallanthus</taxon>
    </lineage>
</organism>
<proteinExistence type="predicted"/>
<evidence type="ECO:0000313" key="1">
    <source>
        <dbReference type="EMBL" id="KAI3810335.1"/>
    </source>
</evidence>
<dbReference type="EMBL" id="CM042024">
    <property type="protein sequence ID" value="KAI3810335.1"/>
    <property type="molecule type" value="Genomic_DNA"/>
</dbReference>
<accession>A0ACB9ISJ0</accession>
<dbReference type="Proteomes" id="UP001056120">
    <property type="component" value="Linkage Group LG07"/>
</dbReference>
<comment type="caution">
    <text evidence="1">The sequence shown here is derived from an EMBL/GenBank/DDBJ whole genome shotgun (WGS) entry which is preliminary data.</text>
</comment>
<reference evidence="2" key="1">
    <citation type="journal article" date="2022" name="Mol. Ecol. Resour.">
        <title>The genomes of chicory, endive, great burdock and yacon provide insights into Asteraceae palaeo-polyploidization history and plant inulin production.</title>
        <authorList>
            <person name="Fan W."/>
            <person name="Wang S."/>
            <person name="Wang H."/>
            <person name="Wang A."/>
            <person name="Jiang F."/>
            <person name="Liu H."/>
            <person name="Zhao H."/>
            <person name="Xu D."/>
            <person name="Zhang Y."/>
        </authorList>
    </citation>
    <scope>NUCLEOTIDE SEQUENCE [LARGE SCALE GENOMIC DNA]</scope>
    <source>
        <strain evidence="2">cv. Yunnan</strain>
    </source>
</reference>
<reference evidence="1 2" key="2">
    <citation type="journal article" date="2022" name="Mol. Ecol. Resour.">
        <title>The genomes of chicory, endive, great burdock and yacon provide insights into Asteraceae paleo-polyploidization history and plant inulin production.</title>
        <authorList>
            <person name="Fan W."/>
            <person name="Wang S."/>
            <person name="Wang H."/>
            <person name="Wang A."/>
            <person name="Jiang F."/>
            <person name="Liu H."/>
            <person name="Zhao H."/>
            <person name="Xu D."/>
            <person name="Zhang Y."/>
        </authorList>
    </citation>
    <scope>NUCLEOTIDE SEQUENCE [LARGE SCALE GENOMIC DNA]</scope>
    <source>
        <strain evidence="2">cv. Yunnan</strain>
        <tissue evidence="1">Leaves</tissue>
    </source>
</reference>
<evidence type="ECO:0000313" key="2">
    <source>
        <dbReference type="Proteomes" id="UP001056120"/>
    </source>
</evidence>